<dbReference type="Gene3D" id="1.20.120.530">
    <property type="entry name" value="GntR ligand-binding domain-like"/>
    <property type="match status" value="1"/>
</dbReference>
<dbReference type="AlphaFoldDB" id="A0A1M6QG30"/>
<dbReference type="SMART" id="SM00345">
    <property type="entry name" value="HTH_GNTR"/>
    <property type="match status" value="1"/>
</dbReference>
<dbReference type="InterPro" id="IPR011711">
    <property type="entry name" value="GntR_C"/>
</dbReference>
<dbReference type="SMART" id="SM00895">
    <property type="entry name" value="FCD"/>
    <property type="match status" value="1"/>
</dbReference>
<keyword evidence="1" id="KW-0805">Transcription regulation</keyword>
<dbReference type="SUPFAM" id="SSF46785">
    <property type="entry name" value="Winged helix' DNA-binding domain"/>
    <property type="match status" value="1"/>
</dbReference>
<dbReference type="Gene3D" id="1.10.10.10">
    <property type="entry name" value="Winged helix-like DNA-binding domain superfamily/Winged helix DNA-binding domain"/>
    <property type="match status" value="1"/>
</dbReference>
<dbReference type="GO" id="GO:0003700">
    <property type="term" value="F:DNA-binding transcription factor activity"/>
    <property type="evidence" value="ECO:0007669"/>
    <property type="project" value="InterPro"/>
</dbReference>
<dbReference type="PANTHER" id="PTHR43537">
    <property type="entry name" value="TRANSCRIPTIONAL REGULATOR, GNTR FAMILY"/>
    <property type="match status" value="1"/>
</dbReference>
<dbReference type="InterPro" id="IPR036390">
    <property type="entry name" value="WH_DNA-bd_sf"/>
</dbReference>
<evidence type="ECO:0000313" key="6">
    <source>
        <dbReference type="Proteomes" id="UP000189935"/>
    </source>
</evidence>
<dbReference type="EMBL" id="LT670844">
    <property type="protein sequence ID" value="SHK19254.1"/>
    <property type="molecule type" value="Genomic_DNA"/>
</dbReference>
<proteinExistence type="predicted"/>
<keyword evidence="3" id="KW-0804">Transcription</keyword>
<keyword evidence="2" id="KW-0238">DNA-binding</keyword>
<feature type="domain" description="HTH gntR-type" evidence="4">
    <location>
        <begin position="16"/>
        <end position="83"/>
    </location>
</feature>
<dbReference type="SUPFAM" id="SSF48008">
    <property type="entry name" value="GntR ligand-binding domain-like"/>
    <property type="match status" value="1"/>
</dbReference>
<reference evidence="5 6" key="1">
    <citation type="submission" date="2016-11" db="EMBL/GenBank/DDBJ databases">
        <authorList>
            <person name="Jaros S."/>
            <person name="Januszkiewicz K."/>
            <person name="Wedrychowicz H."/>
        </authorList>
    </citation>
    <scope>NUCLEOTIDE SEQUENCE [LARGE SCALE GENOMIC DNA]</scope>
    <source>
        <strain evidence="5 6">GAS499</strain>
    </source>
</reference>
<evidence type="ECO:0000259" key="4">
    <source>
        <dbReference type="PROSITE" id="PS50949"/>
    </source>
</evidence>
<dbReference type="PROSITE" id="PS50949">
    <property type="entry name" value="HTH_GNTR"/>
    <property type="match status" value="1"/>
</dbReference>
<evidence type="ECO:0000313" key="5">
    <source>
        <dbReference type="EMBL" id="SHK19254.1"/>
    </source>
</evidence>
<dbReference type="Proteomes" id="UP000189935">
    <property type="component" value="Chromosome I"/>
</dbReference>
<dbReference type="Pfam" id="PF00392">
    <property type="entry name" value="GntR"/>
    <property type="match status" value="1"/>
</dbReference>
<accession>A0A1M6QG30</accession>
<dbReference type="GO" id="GO:0003677">
    <property type="term" value="F:DNA binding"/>
    <property type="evidence" value="ECO:0007669"/>
    <property type="project" value="UniProtKB-KW"/>
</dbReference>
<gene>
    <name evidence="5" type="ORF">SAMN05444159_2664</name>
</gene>
<dbReference type="InterPro" id="IPR036388">
    <property type="entry name" value="WH-like_DNA-bd_sf"/>
</dbReference>
<organism evidence="5 6">
    <name type="scientific">Bradyrhizobium lablabi</name>
    <dbReference type="NCBI Taxonomy" id="722472"/>
    <lineage>
        <taxon>Bacteria</taxon>
        <taxon>Pseudomonadati</taxon>
        <taxon>Pseudomonadota</taxon>
        <taxon>Alphaproteobacteria</taxon>
        <taxon>Hyphomicrobiales</taxon>
        <taxon>Nitrobacteraceae</taxon>
        <taxon>Bradyrhizobium</taxon>
    </lineage>
</organism>
<dbReference type="InterPro" id="IPR000524">
    <property type="entry name" value="Tscrpt_reg_HTH_GntR"/>
</dbReference>
<dbReference type="InterPro" id="IPR008920">
    <property type="entry name" value="TF_FadR/GntR_C"/>
</dbReference>
<dbReference type="CDD" id="cd07377">
    <property type="entry name" value="WHTH_GntR"/>
    <property type="match status" value="1"/>
</dbReference>
<evidence type="ECO:0000256" key="2">
    <source>
        <dbReference type="ARBA" id="ARBA00023125"/>
    </source>
</evidence>
<name>A0A1M6QG30_9BRAD</name>
<protein>
    <submittedName>
        <fullName evidence="5">Transcriptional regulator, GntR family</fullName>
    </submittedName>
</protein>
<dbReference type="PANTHER" id="PTHR43537:SF45">
    <property type="entry name" value="GNTR FAMILY REGULATORY PROTEIN"/>
    <property type="match status" value="1"/>
</dbReference>
<dbReference type="Pfam" id="PF07729">
    <property type="entry name" value="FCD"/>
    <property type="match status" value="1"/>
</dbReference>
<sequence>MSRLQDWRPVSGNLRLLLRDNVYENLRSDILTCRLAPGDDMREQELAERYAVSRQPVREALLRLEREHLVTVQPRQGYRVNPISLADARDLLRFRFALEPACVAEAIENAADDVLKALDEFRRFAGNHEDFIAYNRAFHSALAHASGNRRMAAALCDLIGQADRLVRVSVANVRDHNPAQLVAEHVALIEAMQRRDGRSAARIIKAHISQTEKRVLPALKRNAVIVEGRDR</sequence>
<evidence type="ECO:0000256" key="1">
    <source>
        <dbReference type="ARBA" id="ARBA00023015"/>
    </source>
</evidence>
<evidence type="ECO:0000256" key="3">
    <source>
        <dbReference type="ARBA" id="ARBA00023163"/>
    </source>
</evidence>